<reference evidence="1" key="1">
    <citation type="submission" date="2021-02" db="EMBL/GenBank/DDBJ databases">
        <authorList>
            <person name="Nowell W R."/>
        </authorList>
    </citation>
    <scope>NUCLEOTIDE SEQUENCE</scope>
</reference>
<dbReference type="InterPro" id="IPR036396">
    <property type="entry name" value="Cyt_P450_sf"/>
</dbReference>
<evidence type="ECO:0000313" key="2">
    <source>
        <dbReference type="Proteomes" id="UP000663874"/>
    </source>
</evidence>
<dbReference type="GO" id="GO:0016705">
    <property type="term" value="F:oxidoreductase activity, acting on paired donors, with incorporation or reduction of molecular oxygen"/>
    <property type="evidence" value="ECO:0007669"/>
    <property type="project" value="InterPro"/>
</dbReference>
<dbReference type="GO" id="GO:0005506">
    <property type="term" value="F:iron ion binding"/>
    <property type="evidence" value="ECO:0007669"/>
    <property type="project" value="InterPro"/>
</dbReference>
<accession>A0A819QZR9</accession>
<dbReference type="AlphaFoldDB" id="A0A819QZR9"/>
<dbReference type="Gene3D" id="1.10.630.10">
    <property type="entry name" value="Cytochrome P450"/>
    <property type="match status" value="1"/>
</dbReference>
<dbReference type="SUPFAM" id="SSF48264">
    <property type="entry name" value="Cytochrome P450"/>
    <property type="match status" value="1"/>
</dbReference>
<dbReference type="EMBL" id="CAJOBE010007298">
    <property type="protein sequence ID" value="CAF4032195.1"/>
    <property type="molecule type" value="Genomic_DNA"/>
</dbReference>
<sequence>TGPHSCLGQRYAMNHIMLFISLLIDMDFERANRPNKDKIMYLPTIYPADGCVLNYIKPHQ</sequence>
<proteinExistence type="predicted"/>
<name>A0A819QZR9_9BILA</name>
<organism evidence="1 2">
    <name type="scientific">Rotaria sordida</name>
    <dbReference type="NCBI Taxonomy" id="392033"/>
    <lineage>
        <taxon>Eukaryota</taxon>
        <taxon>Metazoa</taxon>
        <taxon>Spiralia</taxon>
        <taxon>Gnathifera</taxon>
        <taxon>Rotifera</taxon>
        <taxon>Eurotatoria</taxon>
        <taxon>Bdelloidea</taxon>
        <taxon>Philodinida</taxon>
        <taxon>Philodinidae</taxon>
        <taxon>Rotaria</taxon>
    </lineage>
</organism>
<dbReference type="GO" id="GO:0004497">
    <property type="term" value="F:monooxygenase activity"/>
    <property type="evidence" value="ECO:0007669"/>
    <property type="project" value="InterPro"/>
</dbReference>
<gene>
    <name evidence="1" type="ORF">FNK824_LOCUS27705</name>
</gene>
<dbReference type="GO" id="GO:0020037">
    <property type="term" value="F:heme binding"/>
    <property type="evidence" value="ECO:0007669"/>
    <property type="project" value="InterPro"/>
</dbReference>
<evidence type="ECO:0008006" key="3">
    <source>
        <dbReference type="Google" id="ProtNLM"/>
    </source>
</evidence>
<comment type="caution">
    <text evidence="1">The sequence shown here is derived from an EMBL/GenBank/DDBJ whole genome shotgun (WGS) entry which is preliminary data.</text>
</comment>
<dbReference type="Proteomes" id="UP000663874">
    <property type="component" value="Unassembled WGS sequence"/>
</dbReference>
<protein>
    <recommendedName>
        <fullName evidence="3">Cytochrome P450</fullName>
    </recommendedName>
</protein>
<evidence type="ECO:0000313" key="1">
    <source>
        <dbReference type="EMBL" id="CAF4032195.1"/>
    </source>
</evidence>
<feature type="non-terminal residue" evidence="1">
    <location>
        <position position="1"/>
    </location>
</feature>